<evidence type="ECO:0000256" key="5">
    <source>
        <dbReference type="SAM" id="MobiDB-lite"/>
    </source>
</evidence>
<dbReference type="PANTHER" id="PTHR47901:SF8">
    <property type="entry name" value="CASPASE-3"/>
    <property type="match status" value="1"/>
</dbReference>
<dbReference type="PROSITE" id="PS01121">
    <property type="entry name" value="CASPASE_HIS"/>
    <property type="match status" value="1"/>
</dbReference>
<evidence type="ECO:0000256" key="2">
    <source>
        <dbReference type="ARBA" id="ARBA00022670"/>
    </source>
</evidence>
<dbReference type="InterPro" id="IPR016129">
    <property type="entry name" value="Caspase_his_AS"/>
</dbReference>
<proteinExistence type="inferred from homology"/>
<feature type="region of interest" description="Disordered" evidence="5">
    <location>
        <begin position="1"/>
        <end position="47"/>
    </location>
</feature>
<keyword evidence="7" id="KW-1185">Reference proteome</keyword>
<dbReference type="Gene3D" id="3.40.50.1460">
    <property type="match status" value="1"/>
</dbReference>
<organism evidence="7 8">
    <name type="scientific">Globodera pallida</name>
    <name type="common">Potato cyst nematode worm</name>
    <name type="synonym">Heterodera pallida</name>
    <dbReference type="NCBI Taxonomy" id="36090"/>
    <lineage>
        <taxon>Eukaryota</taxon>
        <taxon>Metazoa</taxon>
        <taxon>Ecdysozoa</taxon>
        <taxon>Nematoda</taxon>
        <taxon>Chromadorea</taxon>
        <taxon>Rhabditida</taxon>
        <taxon>Tylenchina</taxon>
        <taxon>Tylenchomorpha</taxon>
        <taxon>Tylenchoidea</taxon>
        <taxon>Heteroderidae</taxon>
        <taxon>Heteroderinae</taxon>
        <taxon>Globodera</taxon>
    </lineage>
</organism>
<protein>
    <submittedName>
        <fullName evidence="8">CASPASE_P20 domain-containing protein</fullName>
    </submittedName>
</protein>
<evidence type="ECO:0000256" key="1">
    <source>
        <dbReference type="ARBA" id="ARBA00010134"/>
    </source>
</evidence>
<sequence>MSHRPRNDKSPENERRRRQKRAEQEENSESESGAGYSELESEASDDDALSPLNADEIAEQIQAGNFDNLKTILTKSMAEQTIRQWTVDDEEEVYTPNLNAVRGRALIINNHTFRRLGTRDGTNVDRERMYHLLKLMRYETTIKDNLRAKQMLKAVSKFSTKIAHNAGDSVVLVILTHGSSGRLLSYSVAAAMSQTPVSVTPATNNRLLAHEVIKEGTHRDELPPQRRNCAPSVENSAAMVVSC</sequence>
<dbReference type="AlphaFoldDB" id="A0A183C854"/>
<dbReference type="PROSITE" id="PS50208">
    <property type="entry name" value="CASPASE_P20"/>
    <property type="match status" value="1"/>
</dbReference>
<dbReference type="InterPro" id="IPR029030">
    <property type="entry name" value="Caspase-like_dom_sf"/>
</dbReference>
<dbReference type="WBParaSite" id="GPLIN_000905000">
    <property type="protein sequence ID" value="GPLIN_000905000"/>
    <property type="gene ID" value="GPLIN_000905000"/>
</dbReference>
<dbReference type="Pfam" id="PF00656">
    <property type="entry name" value="Peptidase_C14"/>
    <property type="match status" value="1"/>
</dbReference>
<reference evidence="8" key="2">
    <citation type="submission" date="2016-06" db="UniProtKB">
        <authorList>
            <consortium name="WormBaseParasite"/>
        </authorList>
    </citation>
    <scope>IDENTIFICATION</scope>
</reference>
<comment type="similarity">
    <text evidence="1">Belongs to the peptidase C14A family.</text>
</comment>
<accession>A0A183C854</accession>
<dbReference type="GO" id="GO:0006508">
    <property type="term" value="P:proteolysis"/>
    <property type="evidence" value="ECO:0007669"/>
    <property type="project" value="UniProtKB-KW"/>
</dbReference>
<keyword evidence="3" id="KW-0053">Apoptosis</keyword>
<evidence type="ECO:0000256" key="3">
    <source>
        <dbReference type="ARBA" id="ARBA00022703"/>
    </source>
</evidence>
<dbReference type="InterPro" id="IPR001309">
    <property type="entry name" value="Pept_C14_p20"/>
</dbReference>
<dbReference type="Proteomes" id="UP000050741">
    <property type="component" value="Unassembled WGS sequence"/>
</dbReference>
<dbReference type="InterPro" id="IPR015917">
    <property type="entry name" value="Pept_C14A"/>
</dbReference>
<dbReference type="PANTHER" id="PTHR47901">
    <property type="entry name" value="CASPASE RECRUITMENT DOMAIN-CONTAINING PROTEIN 18"/>
    <property type="match status" value="1"/>
</dbReference>
<dbReference type="InterPro" id="IPR011600">
    <property type="entry name" value="Pept_C14_caspase"/>
</dbReference>
<dbReference type="SUPFAM" id="SSF52129">
    <property type="entry name" value="Caspase-like"/>
    <property type="match status" value="1"/>
</dbReference>
<evidence type="ECO:0000256" key="4">
    <source>
        <dbReference type="ARBA" id="ARBA00022801"/>
    </source>
</evidence>
<evidence type="ECO:0000313" key="8">
    <source>
        <dbReference type="WBParaSite" id="GPLIN_000905000"/>
    </source>
</evidence>
<reference evidence="7" key="1">
    <citation type="submission" date="2014-05" db="EMBL/GenBank/DDBJ databases">
        <title>The genome and life-stage specific transcriptomes of Globodera pallida elucidate key aspects of plant parasitism by a cyst nematode.</title>
        <authorList>
            <person name="Cotton J.A."/>
            <person name="Lilley C.J."/>
            <person name="Jones L.M."/>
            <person name="Kikuchi T."/>
            <person name="Reid A.J."/>
            <person name="Thorpe P."/>
            <person name="Tsai I.J."/>
            <person name="Beasley H."/>
            <person name="Blok V."/>
            <person name="Cock P.J.A."/>
            <person name="Van den Akker S.E."/>
            <person name="Holroyd N."/>
            <person name="Hunt M."/>
            <person name="Mantelin S."/>
            <person name="Naghra H."/>
            <person name="Pain A."/>
            <person name="Palomares-Rius J.E."/>
            <person name="Zarowiecki M."/>
            <person name="Berriman M."/>
            <person name="Jones J.T."/>
            <person name="Urwin P.E."/>
        </authorList>
    </citation>
    <scope>NUCLEOTIDE SEQUENCE [LARGE SCALE GENOMIC DNA]</scope>
    <source>
        <strain evidence="7">Lindley</strain>
    </source>
</reference>
<name>A0A183C854_GLOPA</name>
<keyword evidence="4" id="KW-0378">Hydrolase</keyword>
<dbReference type="SMART" id="SM00115">
    <property type="entry name" value="CASc"/>
    <property type="match status" value="1"/>
</dbReference>
<dbReference type="GO" id="GO:0006915">
    <property type="term" value="P:apoptotic process"/>
    <property type="evidence" value="ECO:0007669"/>
    <property type="project" value="UniProtKB-KW"/>
</dbReference>
<dbReference type="GO" id="GO:0004197">
    <property type="term" value="F:cysteine-type endopeptidase activity"/>
    <property type="evidence" value="ECO:0007669"/>
    <property type="project" value="InterPro"/>
</dbReference>
<dbReference type="InterPro" id="IPR002398">
    <property type="entry name" value="Pept_C14"/>
</dbReference>
<evidence type="ECO:0000313" key="7">
    <source>
        <dbReference type="Proteomes" id="UP000050741"/>
    </source>
</evidence>
<evidence type="ECO:0000259" key="6">
    <source>
        <dbReference type="PROSITE" id="PS50208"/>
    </source>
</evidence>
<feature type="compositionally biased region" description="Basic and acidic residues" evidence="5">
    <location>
        <begin position="1"/>
        <end position="15"/>
    </location>
</feature>
<keyword evidence="2" id="KW-0645">Protease</keyword>
<dbReference type="PRINTS" id="PR00376">
    <property type="entry name" value="IL1BCENZYME"/>
</dbReference>
<feature type="domain" description="Caspase family p20" evidence="6">
    <location>
        <begin position="101"/>
        <end position="178"/>
    </location>
</feature>